<evidence type="ECO:0000313" key="2">
    <source>
        <dbReference type="EMBL" id="KAK9932055.1"/>
    </source>
</evidence>
<feature type="region of interest" description="Disordered" evidence="1">
    <location>
        <begin position="77"/>
        <end position="119"/>
    </location>
</feature>
<accession>A0AAW1X8P7</accession>
<dbReference type="AlphaFoldDB" id="A0AAW1X8P7"/>
<keyword evidence="3" id="KW-1185">Reference proteome</keyword>
<gene>
    <name evidence="2" type="ORF">M0R45_019306</name>
</gene>
<organism evidence="2 3">
    <name type="scientific">Rubus argutus</name>
    <name type="common">Southern blackberry</name>
    <dbReference type="NCBI Taxonomy" id="59490"/>
    <lineage>
        <taxon>Eukaryota</taxon>
        <taxon>Viridiplantae</taxon>
        <taxon>Streptophyta</taxon>
        <taxon>Embryophyta</taxon>
        <taxon>Tracheophyta</taxon>
        <taxon>Spermatophyta</taxon>
        <taxon>Magnoliopsida</taxon>
        <taxon>eudicotyledons</taxon>
        <taxon>Gunneridae</taxon>
        <taxon>Pentapetalae</taxon>
        <taxon>rosids</taxon>
        <taxon>fabids</taxon>
        <taxon>Rosales</taxon>
        <taxon>Rosaceae</taxon>
        <taxon>Rosoideae</taxon>
        <taxon>Rosoideae incertae sedis</taxon>
        <taxon>Rubus</taxon>
    </lineage>
</organism>
<evidence type="ECO:0000313" key="3">
    <source>
        <dbReference type="Proteomes" id="UP001457282"/>
    </source>
</evidence>
<dbReference type="Proteomes" id="UP001457282">
    <property type="component" value="Unassembled WGS sequence"/>
</dbReference>
<comment type="caution">
    <text evidence="2">The sequence shown here is derived from an EMBL/GenBank/DDBJ whole genome shotgun (WGS) entry which is preliminary data.</text>
</comment>
<evidence type="ECO:0000256" key="1">
    <source>
        <dbReference type="SAM" id="MobiDB-lite"/>
    </source>
</evidence>
<name>A0AAW1X8P7_RUBAR</name>
<reference evidence="2 3" key="1">
    <citation type="journal article" date="2023" name="G3 (Bethesda)">
        <title>A chromosome-length genome assembly and annotation of blackberry (Rubus argutus, cv. 'Hillquist').</title>
        <authorList>
            <person name="Bruna T."/>
            <person name="Aryal R."/>
            <person name="Dudchenko O."/>
            <person name="Sargent D.J."/>
            <person name="Mead D."/>
            <person name="Buti M."/>
            <person name="Cavallini A."/>
            <person name="Hytonen T."/>
            <person name="Andres J."/>
            <person name="Pham M."/>
            <person name="Weisz D."/>
            <person name="Mascagni F."/>
            <person name="Usai G."/>
            <person name="Natali L."/>
            <person name="Bassil N."/>
            <person name="Fernandez G.E."/>
            <person name="Lomsadze A."/>
            <person name="Armour M."/>
            <person name="Olukolu B."/>
            <person name="Poorten T."/>
            <person name="Britton C."/>
            <person name="Davik J."/>
            <person name="Ashrafi H."/>
            <person name="Aiden E.L."/>
            <person name="Borodovsky M."/>
            <person name="Worthington M."/>
        </authorList>
    </citation>
    <scope>NUCLEOTIDE SEQUENCE [LARGE SCALE GENOMIC DNA]</scope>
    <source>
        <strain evidence="2">PI 553951</strain>
    </source>
</reference>
<sequence length="119" mass="13423">MLLPPSTPTSCFQLRRQEPRSCPLIPPSLLPAGLPKLPCVAVPISAHVRCPLRRFSQQQPPKPPHITRCLLCPNNTADAGNKPIPEQPNKPARVEYHEGEDEQRKNQEEEKSEFNQWSS</sequence>
<protein>
    <submittedName>
        <fullName evidence="2">Uncharacterized protein</fullName>
    </submittedName>
</protein>
<proteinExistence type="predicted"/>
<dbReference type="EMBL" id="JBEDUW010000004">
    <property type="protein sequence ID" value="KAK9932055.1"/>
    <property type="molecule type" value="Genomic_DNA"/>
</dbReference>
<feature type="compositionally biased region" description="Basic and acidic residues" evidence="1">
    <location>
        <begin position="92"/>
        <end position="113"/>
    </location>
</feature>